<protein>
    <submittedName>
        <fullName evidence="17">Transient receptor potential cation channel subfamily A member 1</fullName>
    </submittedName>
</protein>
<evidence type="ECO:0000256" key="9">
    <source>
        <dbReference type="ARBA" id="ARBA00023136"/>
    </source>
</evidence>
<dbReference type="Pfam" id="PF00520">
    <property type="entry name" value="Ion_trans"/>
    <property type="match status" value="1"/>
</dbReference>
<feature type="repeat" description="ANK" evidence="13">
    <location>
        <begin position="67"/>
        <end position="93"/>
    </location>
</feature>
<dbReference type="CTD" id="8989"/>
<feature type="repeat" description="ANK" evidence="13">
    <location>
        <begin position="486"/>
        <end position="511"/>
    </location>
</feature>
<dbReference type="PRINTS" id="PR01415">
    <property type="entry name" value="ANKYRIN"/>
</dbReference>
<dbReference type="RefSeq" id="XP_033785675.1">
    <property type="nucleotide sequence ID" value="XM_033929784.1"/>
</dbReference>
<organism evidence="16 17">
    <name type="scientific">Geotrypetes seraphini</name>
    <name type="common">Gaboon caecilian</name>
    <name type="synonym">Caecilia seraphini</name>
    <dbReference type="NCBI Taxonomy" id="260995"/>
    <lineage>
        <taxon>Eukaryota</taxon>
        <taxon>Metazoa</taxon>
        <taxon>Chordata</taxon>
        <taxon>Craniata</taxon>
        <taxon>Vertebrata</taxon>
        <taxon>Euteleostomi</taxon>
        <taxon>Amphibia</taxon>
        <taxon>Gymnophiona</taxon>
        <taxon>Geotrypetes</taxon>
    </lineage>
</organism>
<keyword evidence="16" id="KW-1185">Reference proteome</keyword>
<dbReference type="InterPro" id="IPR002110">
    <property type="entry name" value="Ankyrin_rpt"/>
</dbReference>
<feature type="transmembrane region" description="Helical" evidence="14">
    <location>
        <begin position="872"/>
        <end position="894"/>
    </location>
</feature>
<dbReference type="InParanoid" id="A0A6P8PUA4"/>
<evidence type="ECO:0000256" key="2">
    <source>
        <dbReference type="ARBA" id="ARBA00022448"/>
    </source>
</evidence>
<dbReference type="InterPro" id="IPR036770">
    <property type="entry name" value="Ankyrin_rpt-contain_sf"/>
</dbReference>
<dbReference type="Gene3D" id="1.25.40.20">
    <property type="entry name" value="Ankyrin repeat-containing domain"/>
    <property type="match status" value="4"/>
</dbReference>
<accession>A0A6P8PUA4</accession>
<evidence type="ECO:0000256" key="13">
    <source>
        <dbReference type="PROSITE-ProRule" id="PRU00023"/>
    </source>
</evidence>
<comment type="catalytic activity">
    <reaction evidence="12">
        <text>Ca(2+)(in) = Ca(2+)(out)</text>
        <dbReference type="Rhea" id="RHEA:29671"/>
        <dbReference type="ChEBI" id="CHEBI:29108"/>
    </reaction>
</comment>
<keyword evidence="5" id="KW-0677">Repeat</keyword>
<feature type="repeat" description="ANK" evidence="13">
    <location>
        <begin position="518"/>
        <end position="540"/>
    </location>
</feature>
<evidence type="ECO:0000313" key="16">
    <source>
        <dbReference type="Proteomes" id="UP000515159"/>
    </source>
</evidence>
<feature type="repeat" description="ANK" evidence="13">
    <location>
        <begin position="243"/>
        <end position="275"/>
    </location>
</feature>
<dbReference type="InterPro" id="IPR005821">
    <property type="entry name" value="Ion_trans_dom"/>
</dbReference>
<keyword evidence="10" id="KW-0325">Glycoprotein</keyword>
<dbReference type="GeneID" id="117353621"/>
<feature type="repeat" description="ANK" evidence="13">
    <location>
        <begin position="552"/>
        <end position="579"/>
    </location>
</feature>
<dbReference type="GO" id="GO:1902495">
    <property type="term" value="C:transmembrane transporter complex"/>
    <property type="evidence" value="ECO:0007669"/>
    <property type="project" value="TreeGrafter"/>
</dbReference>
<feature type="transmembrane region" description="Helical" evidence="14">
    <location>
        <begin position="830"/>
        <end position="852"/>
    </location>
</feature>
<dbReference type="SUPFAM" id="SSF48403">
    <property type="entry name" value="Ankyrin repeat"/>
    <property type="match status" value="2"/>
</dbReference>
<evidence type="ECO:0000256" key="7">
    <source>
        <dbReference type="ARBA" id="ARBA00023043"/>
    </source>
</evidence>
<dbReference type="KEGG" id="gsh:117353621"/>
<sequence>MKRSLKKFMRPVTEKREELYQEMILKQDACQKCPSTNIFELISLGDEMRLRSFILKNPNSLSSRNDEKATPLHYVAASGNLEFMQMIMDESSDEVLNVMNCEGNTPLHWAVEKNQLESVKVLLSRGANPNILNYYLKAPLHMAVQICHNEIVEVLASHSSTDINLEGEVGNNAVMMTCYQDNAEAIDILLRHGAKLCKRNKMGCYPIHLAAYCGATKCLEVILKKGEEIGNPIEDHINFTNNGKCSPLHLAVQNGSLEIVRKCIAFGAKIDLKQNDNATSLHFAATQGATEIVKLMVASYTSDKSIVNLQDGNNETPLHKSALFDHCELAEYLISMGADLNSIDNDSRSPLLLAVTCAAWKVVNLLLLKGANVKIRDQTGRNFLHLTVLQPGGLKHLNKEFLQLDEIKELVSQEDQDGCTPLHYACREGVPGSVNNLLGLNVSIYSKSKNRRSPLHFAASYGRINTCQRLLRDLTDTRLLNEGDDKGMTPLHMAAQNGHEKIVRLLLKKGALLLCDYKGWTALHYAAYRGYSRTMETLLETYVTMMDKGDQNGDTSLHIAALEGHAKVVGLLLDRGAAIIWNKVQASFLHNAIRNGKKEVVCCTIQNDRWDEAMQTFSHNSPYRCPLLEMIDHLPESFKFLLDKCMIESPGDKKSQEFCIEYSFKYLQCPLAFIKKGKEDLNVDYEPLIFLNAMVRNNRVELLSHPVCKQYLRMKWLAYGLKAHILNLAVYSLGLIPLTLLILNTVPPSYVNRTVNHENGCLQIKNTYFSRVCVSLLFIMSVFGILKEIVQIIQQRVKYLMDGTNIIDWTIYVSSLCFVLPLLIDPTNTINWQWQSGSLAVFLSWVNFLIYLQRFESYGIYIVMFWEILRTLLRIIILFFFIILAFGLSFYILLYHQVTFSNPYFSLMQTFAMMLGDINYQEGFLQPLINNEIQYPFMAFLHLILFTLLMPILLMNLLIGLAVGDIAEVQRNAVLKRMAMQVSLHTSLEKKLPYWCLKRVDQMFIRTYPNKPKLCGLMGFFQSIFLAEEITMDVQNSDKMELELWKQKNRLKYISTVLQKQHELLKLIIEKMKICSEAVDEDEHDLFQTRKPKK</sequence>
<keyword evidence="9 14" id="KW-0472">Membrane</keyword>
<evidence type="ECO:0000256" key="6">
    <source>
        <dbReference type="ARBA" id="ARBA00022989"/>
    </source>
</evidence>
<feature type="transmembrane region" description="Helical" evidence="14">
    <location>
        <begin position="937"/>
        <end position="963"/>
    </location>
</feature>
<evidence type="ECO:0000256" key="11">
    <source>
        <dbReference type="ARBA" id="ARBA00023303"/>
    </source>
</evidence>
<keyword evidence="8" id="KW-0406">Ion transport</keyword>
<dbReference type="OrthoDB" id="1661883at2759"/>
<feature type="transmembrane region" description="Helical" evidence="14">
    <location>
        <begin position="723"/>
        <end position="743"/>
    </location>
</feature>
<feature type="repeat" description="ANK" evidence="13">
    <location>
        <begin position="346"/>
        <end position="378"/>
    </location>
</feature>
<evidence type="ECO:0000256" key="5">
    <source>
        <dbReference type="ARBA" id="ARBA00022737"/>
    </source>
</evidence>
<dbReference type="Pfam" id="PF00023">
    <property type="entry name" value="Ank"/>
    <property type="match status" value="2"/>
</dbReference>
<evidence type="ECO:0000259" key="15">
    <source>
        <dbReference type="Pfam" id="PF00520"/>
    </source>
</evidence>
<dbReference type="InterPro" id="IPR052076">
    <property type="entry name" value="TRP_cation_channel"/>
</dbReference>
<feature type="repeat" description="ANK" evidence="13">
    <location>
        <begin position="102"/>
        <end position="134"/>
    </location>
</feature>
<keyword evidence="11" id="KW-0407">Ion channel</keyword>
<evidence type="ECO:0000256" key="12">
    <source>
        <dbReference type="ARBA" id="ARBA00036634"/>
    </source>
</evidence>
<dbReference type="PANTHER" id="PTHR47143">
    <property type="entry name" value="TRANSIENT RECEPTOR POTENTIAL CATION CHANNEL PROTEIN PAINLESS"/>
    <property type="match status" value="1"/>
</dbReference>
<dbReference type="Pfam" id="PF12796">
    <property type="entry name" value="Ank_2"/>
    <property type="match status" value="5"/>
</dbReference>
<dbReference type="FunCoup" id="A0A6P8PUA4">
    <property type="interactions" value="544"/>
</dbReference>
<evidence type="ECO:0000256" key="1">
    <source>
        <dbReference type="ARBA" id="ARBA00004141"/>
    </source>
</evidence>
<evidence type="ECO:0000256" key="14">
    <source>
        <dbReference type="SAM" id="Phobius"/>
    </source>
</evidence>
<feature type="repeat" description="ANK" evidence="13">
    <location>
        <begin position="450"/>
        <end position="482"/>
    </location>
</feature>
<keyword evidence="3" id="KW-0716">Sensory transduction</keyword>
<keyword evidence="4 14" id="KW-0812">Transmembrane</keyword>
<evidence type="ECO:0000256" key="4">
    <source>
        <dbReference type="ARBA" id="ARBA00022692"/>
    </source>
</evidence>
<name>A0A6P8PUA4_GEOSA</name>
<evidence type="ECO:0000313" key="17">
    <source>
        <dbReference type="RefSeq" id="XP_033785675.1"/>
    </source>
</evidence>
<keyword evidence="7 13" id="KW-0040">ANK repeat</keyword>
<evidence type="ECO:0000256" key="8">
    <source>
        <dbReference type="ARBA" id="ARBA00023065"/>
    </source>
</evidence>
<dbReference type="PROSITE" id="PS50297">
    <property type="entry name" value="ANK_REP_REGION"/>
    <property type="match status" value="8"/>
</dbReference>
<dbReference type="GO" id="GO:0005216">
    <property type="term" value="F:monoatomic ion channel activity"/>
    <property type="evidence" value="ECO:0007669"/>
    <property type="project" value="InterPro"/>
</dbReference>
<dbReference type="SMART" id="SM00248">
    <property type="entry name" value="ANK"/>
    <property type="match status" value="15"/>
</dbReference>
<keyword evidence="2" id="KW-0813">Transport</keyword>
<evidence type="ECO:0000256" key="3">
    <source>
        <dbReference type="ARBA" id="ARBA00022606"/>
    </source>
</evidence>
<feature type="domain" description="Ion transport" evidence="15">
    <location>
        <begin position="771"/>
        <end position="972"/>
    </location>
</feature>
<dbReference type="PROSITE" id="PS50088">
    <property type="entry name" value="ANK_REPEAT"/>
    <property type="match status" value="10"/>
</dbReference>
<reference evidence="17" key="1">
    <citation type="submission" date="2025-08" db="UniProtKB">
        <authorList>
            <consortium name="RefSeq"/>
        </authorList>
    </citation>
    <scope>IDENTIFICATION</scope>
</reference>
<feature type="repeat" description="ANK" evidence="13">
    <location>
        <begin position="313"/>
        <end position="345"/>
    </location>
</feature>
<proteinExistence type="predicted"/>
<keyword evidence="6 14" id="KW-1133">Transmembrane helix</keyword>
<feature type="transmembrane region" description="Helical" evidence="14">
    <location>
        <begin position="768"/>
        <end position="786"/>
    </location>
</feature>
<comment type="subcellular location">
    <subcellularLocation>
        <location evidence="1">Membrane</location>
        <topology evidence="1">Multi-pass membrane protein</topology>
    </subcellularLocation>
</comment>
<keyword evidence="17" id="KW-0675">Receptor</keyword>
<gene>
    <name evidence="17" type="primary">TRPA1</name>
</gene>
<evidence type="ECO:0000256" key="10">
    <source>
        <dbReference type="ARBA" id="ARBA00023180"/>
    </source>
</evidence>
<feature type="repeat" description="ANK" evidence="13">
    <location>
        <begin position="417"/>
        <end position="449"/>
    </location>
</feature>
<dbReference type="AlphaFoldDB" id="A0A6P8PUA4"/>
<dbReference type="Proteomes" id="UP000515159">
    <property type="component" value="Chromosome 2"/>
</dbReference>
<dbReference type="PANTHER" id="PTHR47143:SF1">
    <property type="entry name" value="ION_TRANS DOMAIN-CONTAINING PROTEIN"/>
    <property type="match status" value="1"/>
</dbReference>